<reference evidence="4 5" key="1">
    <citation type="submission" date="2024-01" db="EMBL/GenBank/DDBJ databases">
        <title>Unpublished Manusciprt.</title>
        <authorList>
            <person name="Duman M."/>
            <person name="Valdes E.G."/>
            <person name="Ajmi N."/>
            <person name="Altun S."/>
            <person name="Saticioglu I.B."/>
        </authorList>
    </citation>
    <scope>NUCLEOTIDE SEQUENCE [LARGE SCALE GENOMIC DNA]</scope>
    <source>
        <strain evidence="4 5">120P</strain>
    </source>
</reference>
<dbReference type="EMBL" id="JAZDQP010000001">
    <property type="protein sequence ID" value="MEE1864852.1"/>
    <property type="molecule type" value="Genomic_DNA"/>
</dbReference>
<dbReference type="GO" id="GO:0030313">
    <property type="term" value="C:cell envelope"/>
    <property type="evidence" value="ECO:0007669"/>
    <property type="project" value="UniProtKB-SubCell"/>
</dbReference>
<comment type="subcellular location">
    <subcellularLocation>
        <location evidence="1">Cell envelope</location>
    </subcellularLocation>
</comment>
<gene>
    <name evidence="4" type="ORF">V0R53_00435</name>
</gene>
<dbReference type="Pfam" id="PF25885">
    <property type="entry name" value="HH_EMRA"/>
    <property type="match status" value="1"/>
</dbReference>
<keyword evidence="2" id="KW-0812">Transmembrane</keyword>
<keyword evidence="2" id="KW-1133">Transmembrane helix</keyword>
<evidence type="ECO:0000313" key="5">
    <source>
        <dbReference type="Proteomes" id="UP001307839"/>
    </source>
</evidence>
<dbReference type="RefSeq" id="WP_136476076.1">
    <property type="nucleotide sequence ID" value="NZ_JAZDCU010000001.1"/>
</dbReference>
<dbReference type="Gene3D" id="2.40.50.100">
    <property type="match status" value="1"/>
</dbReference>
<dbReference type="InterPro" id="IPR050739">
    <property type="entry name" value="MFP"/>
</dbReference>
<protein>
    <submittedName>
        <fullName evidence="4">Efflux RND transporter periplasmic adaptor subunit</fullName>
    </submittedName>
</protein>
<keyword evidence="5" id="KW-1185">Reference proteome</keyword>
<dbReference type="Proteomes" id="UP001307839">
    <property type="component" value="Unassembled WGS sequence"/>
</dbReference>
<dbReference type="Gene3D" id="2.40.30.170">
    <property type="match status" value="1"/>
</dbReference>
<dbReference type="PANTHER" id="PTHR30386:SF19">
    <property type="entry name" value="MULTIDRUG EXPORT PROTEIN EMRA-RELATED"/>
    <property type="match status" value="1"/>
</dbReference>
<feature type="transmembrane region" description="Helical" evidence="2">
    <location>
        <begin position="12"/>
        <end position="32"/>
    </location>
</feature>
<dbReference type="AlphaFoldDB" id="A0AB35WNA6"/>
<keyword evidence="2" id="KW-0472">Membrane</keyword>
<comment type="caution">
    <text evidence="4">The sequence shown here is derived from an EMBL/GenBank/DDBJ whole genome shotgun (WGS) entry which is preliminary data.</text>
</comment>
<accession>A0AB35WNA6</accession>
<proteinExistence type="predicted"/>
<organism evidence="4 5">
    <name type="scientific">Pseudomonas auratipiscis</name>
    <dbReference type="NCBI Taxonomy" id="3115853"/>
    <lineage>
        <taxon>Bacteria</taxon>
        <taxon>Pseudomonadati</taxon>
        <taxon>Pseudomonadota</taxon>
        <taxon>Gammaproteobacteria</taxon>
        <taxon>Pseudomonadales</taxon>
        <taxon>Pseudomonadaceae</taxon>
        <taxon>Pseudomonas</taxon>
    </lineage>
</organism>
<evidence type="ECO:0000259" key="3">
    <source>
        <dbReference type="Pfam" id="PF25885"/>
    </source>
</evidence>
<evidence type="ECO:0000313" key="4">
    <source>
        <dbReference type="EMBL" id="MEE1864852.1"/>
    </source>
</evidence>
<evidence type="ECO:0000256" key="1">
    <source>
        <dbReference type="ARBA" id="ARBA00004196"/>
    </source>
</evidence>
<feature type="domain" description="Multidrug export protein EmrA/FarA alpha-helical hairpin" evidence="3">
    <location>
        <begin position="83"/>
        <end position="203"/>
    </location>
</feature>
<evidence type="ECO:0000256" key="2">
    <source>
        <dbReference type="SAM" id="Phobius"/>
    </source>
</evidence>
<dbReference type="GO" id="GO:0055085">
    <property type="term" value="P:transmembrane transport"/>
    <property type="evidence" value="ECO:0007669"/>
    <property type="project" value="InterPro"/>
</dbReference>
<dbReference type="PANTHER" id="PTHR30386">
    <property type="entry name" value="MEMBRANE FUSION SUBUNIT OF EMRAB-TOLC MULTIDRUG EFFLUX PUMP"/>
    <property type="match status" value="1"/>
</dbReference>
<dbReference type="SUPFAM" id="SSF111369">
    <property type="entry name" value="HlyD-like secretion proteins"/>
    <property type="match status" value="2"/>
</dbReference>
<sequence>MPKLSLSLNRHDLSIFVAALVLLIAALSWIVLDSDVVSTEDAYVQGNVVQVTSQVGGTVIGIEADTTDHVESGRVLVRLNPVDAQIRYKRAEAALARATRQARTQYLQVQQLDAELDQRRNDLAKARADLARRQQLVAIGAVSKEEIRHAEVIAQNARSALVVSQQVLAQRRALVDGTHLESHPEVLAAAADLRDAYIALLRTTIAAPVAGTVTQRGVQAGQHISPGLALMSVVPLDSLWVNANFKESQLEHLRIGQPVILTSEVYGTNVEYHGSVAGLDAGTGSAFSLLPAQNATGNWIKVTQRVPVRITLQGAELLRQPLRIGMTMHAKVDTRDHRGTQVSSAIALDDSYQTHVFDQEMREADRRVAQVIHANTTTQAALAGR</sequence>
<dbReference type="InterPro" id="IPR058633">
    <property type="entry name" value="EmrA/FarA_HH"/>
</dbReference>
<name>A0AB35WNA6_9PSED</name>